<evidence type="ECO:0000256" key="1">
    <source>
        <dbReference type="ARBA" id="ARBA00022553"/>
    </source>
</evidence>
<dbReference type="EMBL" id="AGZR01000009">
    <property type="protein sequence ID" value="EPD32268.1"/>
    <property type="molecule type" value="Genomic_DNA"/>
</dbReference>
<feature type="domain" description="FHA" evidence="3">
    <location>
        <begin position="106"/>
        <end position="155"/>
    </location>
</feature>
<dbReference type="STRING" id="883161.HMPREF9306_01837"/>
<keyword evidence="5" id="KW-1185">Reference proteome</keyword>
<gene>
    <name evidence="4" type="ORF">HMPREF9306_01837</name>
</gene>
<dbReference type="RefSeq" id="WP_016456643.1">
    <property type="nucleotide sequence ID" value="NZ_KE150269.1"/>
</dbReference>
<dbReference type="SMART" id="SM00240">
    <property type="entry name" value="FHA"/>
    <property type="match status" value="1"/>
</dbReference>
<evidence type="ECO:0000313" key="5">
    <source>
        <dbReference type="Proteomes" id="UP000014417"/>
    </source>
</evidence>
<keyword evidence="1" id="KW-0597">Phosphoprotein</keyword>
<organism evidence="4 5">
    <name type="scientific">Propionimicrobium lymphophilum ACS-093-V-SCH5</name>
    <dbReference type="NCBI Taxonomy" id="883161"/>
    <lineage>
        <taxon>Bacteria</taxon>
        <taxon>Bacillati</taxon>
        <taxon>Actinomycetota</taxon>
        <taxon>Actinomycetes</taxon>
        <taxon>Propionibacteriales</taxon>
        <taxon>Propionibacteriaceae</taxon>
        <taxon>Propionimicrobium</taxon>
    </lineage>
</organism>
<sequence>MSNDFESKDTGQCPKCGVFLTGEESFCMTCGYDLNQSEETGDLGLWESPKPASEPDEEPAQIEEKPRTKWVAEVWIDPEWYRTQSSPDQLPSPGQPEIIGLHEDVIAIGRPTAEQPSPQINCATDSGVSRQHARLISDGKRWWVEDAGSSNGTFVGVIDQTLPAEPITGRVEICPHHRVYVGSWTRIVVRAALVQESDL</sequence>
<dbReference type="Pfam" id="PF00498">
    <property type="entry name" value="FHA"/>
    <property type="match status" value="1"/>
</dbReference>
<accession>S2VXQ5</accession>
<dbReference type="HOGENOM" id="CLU_031794_0_0_11"/>
<comment type="caution">
    <text evidence="4">The sequence shown here is derived from an EMBL/GenBank/DDBJ whole genome shotgun (WGS) entry which is preliminary data.</text>
</comment>
<proteinExistence type="predicted"/>
<dbReference type="PROSITE" id="PS50006">
    <property type="entry name" value="FHA_DOMAIN"/>
    <property type="match status" value="1"/>
</dbReference>
<dbReference type="CDD" id="cd00060">
    <property type="entry name" value="FHA"/>
    <property type="match status" value="1"/>
</dbReference>
<evidence type="ECO:0000313" key="4">
    <source>
        <dbReference type="EMBL" id="EPD32268.1"/>
    </source>
</evidence>
<dbReference type="SUPFAM" id="SSF49879">
    <property type="entry name" value="SMAD/FHA domain"/>
    <property type="match status" value="1"/>
</dbReference>
<reference evidence="4 5" key="1">
    <citation type="submission" date="2013-04" db="EMBL/GenBank/DDBJ databases">
        <title>The Genome Sequence of Propionimicrobium lymphophilum ACS-093-V-SCH5.</title>
        <authorList>
            <consortium name="The Broad Institute Genomics Platform"/>
            <person name="Earl A."/>
            <person name="Ward D."/>
            <person name="Feldgarden M."/>
            <person name="Gevers D."/>
            <person name="Saerens B."/>
            <person name="Vaneechoutte M."/>
            <person name="Walker B."/>
            <person name="Young S."/>
            <person name="Zeng Q."/>
            <person name="Gargeya S."/>
            <person name="Fitzgerald M."/>
            <person name="Haas B."/>
            <person name="Abouelleil A."/>
            <person name="Allen A.W."/>
            <person name="Alvarado L."/>
            <person name="Arachchi H.M."/>
            <person name="Berlin A.M."/>
            <person name="Chapman S.B."/>
            <person name="Gainer-Dewar J."/>
            <person name="Goldberg J."/>
            <person name="Griggs A."/>
            <person name="Gujja S."/>
            <person name="Hansen M."/>
            <person name="Howarth C."/>
            <person name="Imamovic A."/>
            <person name="Ireland A."/>
            <person name="Larimer J."/>
            <person name="McCowan C."/>
            <person name="Murphy C."/>
            <person name="Pearson M."/>
            <person name="Poon T.W."/>
            <person name="Priest M."/>
            <person name="Roberts A."/>
            <person name="Saif S."/>
            <person name="Shea T."/>
            <person name="Sisk P."/>
            <person name="Sykes S."/>
            <person name="Wortman J."/>
            <person name="Nusbaum C."/>
            <person name="Birren B."/>
        </authorList>
    </citation>
    <scope>NUCLEOTIDE SEQUENCE [LARGE SCALE GENOMIC DNA]</scope>
    <source>
        <strain evidence="4 5">ACS-093-V-SCH5</strain>
    </source>
</reference>
<protein>
    <recommendedName>
        <fullName evidence="3">FHA domain-containing protein</fullName>
    </recommendedName>
</protein>
<dbReference type="InterPro" id="IPR008984">
    <property type="entry name" value="SMAD_FHA_dom_sf"/>
</dbReference>
<dbReference type="Gene3D" id="2.60.200.20">
    <property type="match status" value="1"/>
</dbReference>
<feature type="region of interest" description="Disordered" evidence="2">
    <location>
        <begin position="38"/>
        <end position="66"/>
    </location>
</feature>
<evidence type="ECO:0000256" key="2">
    <source>
        <dbReference type="SAM" id="MobiDB-lite"/>
    </source>
</evidence>
<dbReference type="PATRIC" id="fig|883161.3.peg.1824"/>
<evidence type="ECO:0000259" key="3">
    <source>
        <dbReference type="PROSITE" id="PS50006"/>
    </source>
</evidence>
<dbReference type="AlphaFoldDB" id="S2VXQ5"/>
<name>S2VXQ5_9ACTN</name>
<dbReference type="InterPro" id="IPR000253">
    <property type="entry name" value="FHA_dom"/>
</dbReference>
<dbReference type="Proteomes" id="UP000014417">
    <property type="component" value="Unassembled WGS sequence"/>
</dbReference>